<dbReference type="Pfam" id="PF00078">
    <property type="entry name" value="RVT_1"/>
    <property type="match status" value="1"/>
</dbReference>
<dbReference type="Pfam" id="PF02023">
    <property type="entry name" value="SCAN"/>
    <property type="match status" value="1"/>
</dbReference>
<feature type="domain" description="Reverse transcriptase" evidence="13">
    <location>
        <begin position="1147"/>
        <end position="1324"/>
    </location>
</feature>
<feature type="region of interest" description="Disordered" evidence="10">
    <location>
        <begin position="375"/>
        <end position="400"/>
    </location>
</feature>
<dbReference type="Gene3D" id="3.10.20.370">
    <property type="match status" value="1"/>
</dbReference>
<dbReference type="PANTHER" id="PTHR37984:SF5">
    <property type="entry name" value="PROTEIN NYNRIN-LIKE"/>
    <property type="match status" value="1"/>
</dbReference>
<dbReference type="FunFam" id="1.10.340.70:FF:000001">
    <property type="entry name" value="Retrovirus-related Pol polyprotein from transposon gypsy-like Protein"/>
    <property type="match status" value="1"/>
</dbReference>
<dbReference type="CDD" id="cd00303">
    <property type="entry name" value="retropepsin_like"/>
    <property type="match status" value="1"/>
</dbReference>
<feature type="compositionally biased region" description="Basic and acidic residues" evidence="10">
    <location>
        <begin position="288"/>
        <end position="297"/>
    </location>
</feature>
<evidence type="ECO:0000259" key="12">
    <source>
        <dbReference type="PROSITE" id="PS50804"/>
    </source>
</evidence>
<dbReference type="InterPro" id="IPR041373">
    <property type="entry name" value="RT_RNaseH"/>
</dbReference>
<dbReference type="FunFam" id="3.10.10.10:FF:000007">
    <property type="entry name" value="Retrovirus-related Pol polyprotein from transposon 17.6-like Protein"/>
    <property type="match status" value="1"/>
</dbReference>
<dbReference type="InterPro" id="IPR043128">
    <property type="entry name" value="Rev_trsase/Diguanyl_cyclase"/>
</dbReference>
<dbReference type="InterPro" id="IPR036875">
    <property type="entry name" value="Znf_CCHC_sf"/>
</dbReference>
<dbReference type="Gene3D" id="1.10.340.70">
    <property type="match status" value="1"/>
</dbReference>
<dbReference type="Proteomes" id="UP001152320">
    <property type="component" value="Chromosome 8"/>
</dbReference>
<evidence type="ECO:0000256" key="4">
    <source>
        <dbReference type="ARBA" id="ARBA00022722"/>
    </source>
</evidence>
<feature type="region of interest" description="Disordered" evidence="10">
    <location>
        <begin position="271"/>
        <end position="327"/>
    </location>
</feature>
<dbReference type="InterPro" id="IPR003309">
    <property type="entry name" value="SCAN_dom"/>
</dbReference>
<evidence type="ECO:0000256" key="8">
    <source>
        <dbReference type="PROSITE-ProRule" id="PRU00047"/>
    </source>
</evidence>
<dbReference type="SUPFAM" id="SSF53098">
    <property type="entry name" value="Ribonuclease H-like"/>
    <property type="match status" value="1"/>
</dbReference>
<accession>A0A9Q1C2K6</accession>
<evidence type="ECO:0000256" key="7">
    <source>
        <dbReference type="ARBA" id="ARBA00022918"/>
    </source>
</evidence>
<dbReference type="CDD" id="cd01647">
    <property type="entry name" value="RT_LTR"/>
    <property type="match status" value="1"/>
</dbReference>
<dbReference type="Pfam" id="PF00098">
    <property type="entry name" value="zf-CCHC"/>
    <property type="match status" value="1"/>
</dbReference>
<feature type="domain" description="SCAN box" evidence="12">
    <location>
        <begin position="177"/>
        <end position="255"/>
    </location>
</feature>
<keyword evidence="8" id="KW-0479">Metal-binding</keyword>
<dbReference type="InterPro" id="IPR038269">
    <property type="entry name" value="SCAN_sf"/>
</dbReference>
<evidence type="ECO:0000256" key="10">
    <source>
        <dbReference type="SAM" id="MobiDB-lite"/>
    </source>
</evidence>
<evidence type="ECO:0000256" key="2">
    <source>
        <dbReference type="ARBA" id="ARBA00022679"/>
    </source>
</evidence>
<dbReference type="Pfam" id="PF00665">
    <property type="entry name" value="rve"/>
    <property type="match status" value="1"/>
</dbReference>
<keyword evidence="16" id="KW-1185">Reference proteome</keyword>
<keyword evidence="5" id="KW-0255">Endonuclease</keyword>
<dbReference type="Gene3D" id="1.10.4020.10">
    <property type="entry name" value="DNA breaking-rejoining enzymes"/>
    <property type="match status" value="1"/>
</dbReference>
<organism evidence="15 16">
    <name type="scientific">Holothuria leucospilota</name>
    <name type="common">Black long sea cucumber</name>
    <name type="synonym">Mertensiothuria leucospilota</name>
    <dbReference type="NCBI Taxonomy" id="206669"/>
    <lineage>
        <taxon>Eukaryota</taxon>
        <taxon>Metazoa</taxon>
        <taxon>Echinodermata</taxon>
        <taxon>Eleutherozoa</taxon>
        <taxon>Echinozoa</taxon>
        <taxon>Holothuroidea</taxon>
        <taxon>Aspidochirotacea</taxon>
        <taxon>Aspidochirotida</taxon>
        <taxon>Holothuriidae</taxon>
        <taxon>Holothuria</taxon>
    </lineage>
</organism>
<keyword evidence="1" id="KW-0645">Protease</keyword>
<keyword evidence="9" id="KW-0175">Coiled coil</keyword>
<feature type="compositionally biased region" description="Polar residues" evidence="10">
    <location>
        <begin position="271"/>
        <end position="287"/>
    </location>
</feature>
<dbReference type="PROSITE" id="PS50158">
    <property type="entry name" value="ZF_CCHC"/>
    <property type="match status" value="1"/>
</dbReference>
<dbReference type="InterPro" id="IPR012337">
    <property type="entry name" value="RNaseH-like_sf"/>
</dbReference>
<dbReference type="PROSITE" id="PS50994">
    <property type="entry name" value="INTEGRASE"/>
    <property type="match status" value="1"/>
</dbReference>
<dbReference type="PROSITE" id="PS50878">
    <property type="entry name" value="RT_POL"/>
    <property type="match status" value="1"/>
</dbReference>
<feature type="coiled-coil region" evidence="9">
    <location>
        <begin position="27"/>
        <end position="72"/>
    </location>
</feature>
<dbReference type="GO" id="GO:0008270">
    <property type="term" value="F:zinc ion binding"/>
    <property type="evidence" value="ECO:0007669"/>
    <property type="project" value="UniProtKB-KW"/>
</dbReference>
<sequence>MDIEKLTEIGKSLGLGGENLIKFIQEERDVQNQIRIEQQKVEREKRAHEREMKAEEKEILDKQLELVAMEKEKSDSRQSQGEVNISGGTSHAYRAKAPKLPHFNEGTDDLDAYLQRFERYSRNQGWDRKEWATNLSALLHGKALDIYSRMPFEESGDYDTLKAALLKGFQLTDTGFRDQFRSARPVQGETAQQFAVRLRNFLTRWVDMVGIKKTYDELVDLLLREQFLESVNLELRLFLKERKPKNLEAMATFADQYADAHGSLVKLKGEQGTSVFDNRSTNNQGQSSDRRSGRESKQGQTRRPQTFSGRNADFSRGSRNANVGQTTASRNSSRTCFLCGRVGHFARDCRNRPKEISKVASLLASLITDVVGENSDSQTNVNISGGQQNTSDTPRQGAEASVSGSDTVACMISNQKMQNCCTNEGYVELKCGNAFPLMSVACGASTKKMPVSRGLMNGKVVQVLRDSGCTGVVVRRDLVLDKQLTGEERTCILVDGTVRTAAVASIHLDTPFWSGVTEALCMQNPVFDVILGNLEGIRGPNDPDPRWKLESNDGKAYNCSGEDGQREQANAVKTRLQTANEGKPMKKLTVPKQIPDISREELLTAQKTDPTLFRTREMAAQGTVKTTRFGHFSKFYWSDGLLYREFKSPKFHFGEPISQLVIPKKFRDYVLRIAHESILGGHLGSKKTFDKLATNFFWPGVQAEVTRFCRSCDACQRTLPKGRAGKAPLGNMPLIGTPWQRIAIDLVGPIAPHTERGNRYILTIVDYATRYPEAIPLPNIETVRVAEALIEVFSRVGLPAEILSDRGAQFTSGLMHEVNRLLSIRQLLTTPYHPACNGLVERFNATLKQMLKKLCIERPKDWDRYLAPLLFAYREAPQSSTGFSPFELLFGRNVRGPMTILRELWTGETTDDETKTTYQYILDLRQRLEDTCEMARNELQKAGERSKFYYDRRTREKNFKVGNKVLLLLPTDENKLLMHWKGPFEVKEKLGNLDYRIEMSDGKTKVFHANLLKKYHERPEPVRTKENVIDVVSVSVINCEALSDVLSNSDEGYKTQFDNDDVLVLPAIKPTETITDVVTNPNLSDTQTLELNQTLRQYQDILTDLPGRTTLGRHEIQLTSDDPVHQKPYPLPFALRQTIKREIDFMLDLGVIEPSNSPYSSPIVIVEKKDGSNRFCVDFRRLNKITVFDAEPIPNPEEIFANLSEDKYFTRLDLSKGYWQLPLRVEDKPKTAFIAPNGLFQFCVMPFGLVNSSASFSRLMRVLLKDLQHVHNYIDDILIHTESWKAHLDVLDEVLQRLRKANLTVRPSKCAFCFNKTDFLGHVVGNGELAPQSDKLIKIKKAKRPHTKKQLRSFLGLANYYRKFIPNYAEIACPLTDMTKKREPNHVKWGSAQENAFETLKSKLISAPILHLPDCSKPFILRTDASQTGVGAVLLQDVDGQKFPVGYASKKLLEREKAYSTIEKECLALVWAIQKFQVYLYGKPFVLETDHQPLIYMQKAKLANARIMRWALSLHPFRIQIRAIKGSDYVGADFLSRAD</sequence>
<name>A0A9Q1C2K6_HOLLE</name>
<proteinExistence type="predicted"/>
<dbReference type="GO" id="GO:0015074">
    <property type="term" value="P:DNA integration"/>
    <property type="evidence" value="ECO:0007669"/>
    <property type="project" value="InterPro"/>
</dbReference>
<evidence type="ECO:0000256" key="9">
    <source>
        <dbReference type="SAM" id="Coils"/>
    </source>
</evidence>
<dbReference type="SUPFAM" id="SSF57756">
    <property type="entry name" value="Retrovirus zinc finger-like domains"/>
    <property type="match status" value="1"/>
</dbReference>
<keyword evidence="7" id="KW-0695">RNA-directed DNA polymerase</keyword>
<evidence type="ECO:0000256" key="5">
    <source>
        <dbReference type="ARBA" id="ARBA00022759"/>
    </source>
</evidence>
<dbReference type="Gene3D" id="4.10.60.10">
    <property type="entry name" value="Zinc finger, CCHC-type"/>
    <property type="match status" value="1"/>
</dbReference>
<evidence type="ECO:0000256" key="6">
    <source>
        <dbReference type="ARBA" id="ARBA00022801"/>
    </source>
</evidence>
<dbReference type="GO" id="GO:0004519">
    <property type="term" value="F:endonuclease activity"/>
    <property type="evidence" value="ECO:0007669"/>
    <property type="project" value="UniProtKB-KW"/>
</dbReference>
<dbReference type="InterPro" id="IPR001878">
    <property type="entry name" value="Znf_CCHC"/>
</dbReference>
<dbReference type="FunFam" id="3.30.420.10:FF:000032">
    <property type="entry name" value="Retrovirus-related Pol polyprotein from transposon 297-like Protein"/>
    <property type="match status" value="1"/>
</dbReference>
<evidence type="ECO:0000259" key="11">
    <source>
        <dbReference type="PROSITE" id="PS50158"/>
    </source>
</evidence>
<evidence type="ECO:0008006" key="17">
    <source>
        <dbReference type="Google" id="ProtNLM"/>
    </source>
</evidence>
<dbReference type="GO" id="GO:0003964">
    <property type="term" value="F:RNA-directed DNA polymerase activity"/>
    <property type="evidence" value="ECO:0007669"/>
    <property type="project" value="UniProtKB-KW"/>
</dbReference>
<dbReference type="InterPro" id="IPR043502">
    <property type="entry name" value="DNA/RNA_pol_sf"/>
</dbReference>
<feature type="domain" description="CCHC-type" evidence="11">
    <location>
        <begin position="336"/>
        <end position="351"/>
    </location>
</feature>
<dbReference type="FunFam" id="3.30.70.270:FF:000020">
    <property type="entry name" value="Transposon Tf2-6 polyprotein-like Protein"/>
    <property type="match status" value="1"/>
</dbReference>
<dbReference type="CDD" id="cd09274">
    <property type="entry name" value="RNase_HI_RT_Ty3"/>
    <property type="match status" value="1"/>
</dbReference>
<evidence type="ECO:0000313" key="16">
    <source>
        <dbReference type="Proteomes" id="UP001152320"/>
    </source>
</evidence>
<dbReference type="InterPro" id="IPR041588">
    <property type="entry name" value="Integrase_H2C2"/>
</dbReference>
<feature type="domain" description="Integrase catalytic" evidence="14">
    <location>
        <begin position="734"/>
        <end position="893"/>
    </location>
</feature>
<gene>
    <name evidence="15" type="ORF">HOLleu_17823</name>
</gene>
<dbReference type="OrthoDB" id="9908684at2759"/>
<dbReference type="SUPFAM" id="SSF47353">
    <property type="entry name" value="Retrovirus capsid dimerization domain-like"/>
    <property type="match status" value="1"/>
</dbReference>
<feature type="compositionally biased region" description="Polar residues" evidence="10">
    <location>
        <begin position="375"/>
        <end position="394"/>
    </location>
</feature>
<keyword evidence="6" id="KW-0378">Hydrolase</keyword>
<keyword evidence="8" id="KW-0862">Zinc</keyword>
<dbReference type="Gene3D" id="3.10.10.10">
    <property type="entry name" value="HIV Type 1 Reverse Transcriptase, subunit A, domain 1"/>
    <property type="match status" value="1"/>
</dbReference>
<dbReference type="InterPro" id="IPR054465">
    <property type="entry name" value="Integrase_p58-like_C"/>
</dbReference>
<dbReference type="Pfam" id="PF17917">
    <property type="entry name" value="RT_RNaseH"/>
    <property type="match status" value="1"/>
</dbReference>
<dbReference type="FunFam" id="3.10.10.10:FF:000029">
    <property type="match status" value="1"/>
</dbReference>
<keyword evidence="3" id="KW-0548">Nucleotidyltransferase</keyword>
<dbReference type="GO" id="GO:0006508">
    <property type="term" value="P:proteolysis"/>
    <property type="evidence" value="ECO:0007669"/>
    <property type="project" value="UniProtKB-KW"/>
</dbReference>
<dbReference type="SMART" id="SM00343">
    <property type="entry name" value="ZnF_C2HC"/>
    <property type="match status" value="1"/>
</dbReference>
<dbReference type="SUPFAM" id="SSF56672">
    <property type="entry name" value="DNA/RNA polymerases"/>
    <property type="match status" value="1"/>
</dbReference>
<dbReference type="GO" id="GO:0003676">
    <property type="term" value="F:nucleic acid binding"/>
    <property type="evidence" value="ECO:0007669"/>
    <property type="project" value="InterPro"/>
</dbReference>
<evidence type="ECO:0000259" key="13">
    <source>
        <dbReference type="PROSITE" id="PS50878"/>
    </source>
</evidence>
<comment type="caution">
    <text evidence="15">The sequence shown here is derived from an EMBL/GenBank/DDBJ whole genome shotgun (WGS) entry which is preliminary data.</text>
</comment>
<evidence type="ECO:0000313" key="15">
    <source>
        <dbReference type="EMBL" id="KAJ8037088.1"/>
    </source>
</evidence>
<dbReference type="EMBL" id="JAIZAY010000008">
    <property type="protein sequence ID" value="KAJ8037088.1"/>
    <property type="molecule type" value="Genomic_DNA"/>
</dbReference>
<dbReference type="InterPro" id="IPR036397">
    <property type="entry name" value="RNaseH_sf"/>
</dbReference>
<evidence type="ECO:0000259" key="14">
    <source>
        <dbReference type="PROSITE" id="PS50994"/>
    </source>
</evidence>
<dbReference type="Gene3D" id="3.30.70.270">
    <property type="match status" value="2"/>
</dbReference>
<dbReference type="Gene3D" id="3.30.420.10">
    <property type="entry name" value="Ribonuclease H-like superfamily/Ribonuclease H"/>
    <property type="match status" value="1"/>
</dbReference>
<dbReference type="InterPro" id="IPR050951">
    <property type="entry name" value="Retrovirus_Pol_polyprotein"/>
</dbReference>
<feature type="compositionally biased region" description="Polar residues" evidence="10">
    <location>
        <begin position="317"/>
        <end position="327"/>
    </location>
</feature>
<evidence type="ECO:0000256" key="1">
    <source>
        <dbReference type="ARBA" id="ARBA00022670"/>
    </source>
</evidence>
<evidence type="ECO:0000256" key="3">
    <source>
        <dbReference type="ARBA" id="ARBA00022695"/>
    </source>
</evidence>
<dbReference type="PANTHER" id="PTHR37984">
    <property type="entry name" value="PROTEIN CBG26694"/>
    <property type="match status" value="1"/>
</dbReference>
<dbReference type="InterPro" id="IPR001584">
    <property type="entry name" value="Integrase_cat-core"/>
</dbReference>
<dbReference type="FunFam" id="3.10.20.370:FF:000001">
    <property type="entry name" value="Retrovirus-related Pol polyprotein from transposon 17.6-like protein"/>
    <property type="match status" value="1"/>
</dbReference>
<keyword evidence="8" id="KW-0863">Zinc-finger</keyword>
<feature type="compositionally biased region" description="Polar residues" evidence="10">
    <location>
        <begin position="298"/>
        <end position="309"/>
    </location>
</feature>
<keyword evidence="2" id="KW-0808">Transferase</keyword>
<dbReference type="InterPro" id="IPR000477">
    <property type="entry name" value="RT_dom"/>
</dbReference>
<reference evidence="15" key="1">
    <citation type="submission" date="2021-10" db="EMBL/GenBank/DDBJ databases">
        <title>Tropical sea cucumber genome reveals ecological adaptation and Cuvierian tubules defense mechanism.</title>
        <authorList>
            <person name="Chen T."/>
        </authorList>
    </citation>
    <scope>NUCLEOTIDE SEQUENCE</scope>
    <source>
        <strain evidence="15">Nanhai2018</strain>
        <tissue evidence="15">Muscle</tissue>
    </source>
</reference>
<dbReference type="Pfam" id="PF22938">
    <property type="entry name" value="Integrase_p58_C"/>
    <property type="match status" value="1"/>
</dbReference>
<protein>
    <recommendedName>
        <fullName evidence="17">Reverse transcriptase</fullName>
    </recommendedName>
</protein>
<dbReference type="Pfam" id="PF17921">
    <property type="entry name" value="Integrase_H2C2"/>
    <property type="match status" value="1"/>
</dbReference>
<keyword evidence="4" id="KW-0540">Nuclease</keyword>
<dbReference type="PROSITE" id="PS50804">
    <property type="entry name" value="SCAN_BOX"/>
    <property type="match status" value="1"/>
</dbReference>
<dbReference type="GO" id="GO:0008233">
    <property type="term" value="F:peptidase activity"/>
    <property type="evidence" value="ECO:0007669"/>
    <property type="project" value="UniProtKB-KW"/>
</dbReference>